<evidence type="ECO:0000256" key="11">
    <source>
        <dbReference type="ARBA" id="ARBA00048021"/>
    </source>
</evidence>
<evidence type="ECO:0000313" key="12">
    <source>
        <dbReference type="EMBL" id="KAF6065190.1"/>
    </source>
</evidence>
<comment type="similarity">
    <text evidence="2">Belongs to the class-III pyridoxal-phosphate-dependent aminotransferase family.</text>
</comment>
<organism evidence="12 13">
    <name type="scientific">Candida albicans</name>
    <name type="common">Yeast</name>
    <dbReference type="NCBI Taxonomy" id="5476"/>
    <lineage>
        <taxon>Eukaryota</taxon>
        <taxon>Fungi</taxon>
        <taxon>Dikarya</taxon>
        <taxon>Ascomycota</taxon>
        <taxon>Saccharomycotina</taxon>
        <taxon>Pichiomycetes</taxon>
        <taxon>Debaryomycetaceae</taxon>
        <taxon>Candida/Lodderomyces clade</taxon>
        <taxon>Candida</taxon>
    </lineage>
</organism>
<dbReference type="InterPro" id="IPR015422">
    <property type="entry name" value="PyrdxlP-dep_Trfase_small"/>
</dbReference>
<dbReference type="GO" id="GO:0034386">
    <property type="term" value="F:4-aminobutyrate:2-oxoglutarate transaminase activity"/>
    <property type="evidence" value="ECO:0007669"/>
    <property type="project" value="UniProtKB-EC"/>
</dbReference>
<dbReference type="FunFam" id="3.40.640.10:FF:000029">
    <property type="entry name" value="4-aminobutyrate aminotransferase, mitochondrial"/>
    <property type="match status" value="1"/>
</dbReference>
<dbReference type="InterPro" id="IPR049704">
    <property type="entry name" value="Aminotrans_3_PPA_site"/>
</dbReference>
<evidence type="ECO:0000256" key="9">
    <source>
        <dbReference type="ARBA" id="ARBA00030204"/>
    </source>
</evidence>
<dbReference type="InterPro" id="IPR015421">
    <property type="entry name" value="PyrdxlP-dep_Trfase_major"/>
</dbReference>
<evidence type="ECO:0000313" key="13">
    <source>
        <dbReference type="Proteomes" id="UP000536275"/>
    </source>
</evidence>
<gene>
    <name evidence="12" type="ORF">FOB64_004957</name>
</gene>
<proteinExistence type="inferred from homology"/>
<dbReference type="NCBIfam" id="TIGR00699">
    <property type="entry name" value="GABAtrns_euk"/>
    <property type="match status" value="1"/>
</dbReference>
<evidence type="ECO:0000256" key="6">
    <source>
        <dbReference type="ARBA" id="ARBA00022576"/>
    </source>
</evidence>
<dbReference type="GO" id="GO:0009450">
    <property type="term" value="P:gamma-aminobutyric acid catabolic process"/>
    <property type="evidence" value="ECO:0007669"/>
    <property type="project" value="TreeGrafter"/>
</dbReference>
<dbReference type="SUPFAM" id="SSF53383">
    <property type="entry name" value="PLP-dependent transferases"/>
    <property type="match status" value="1"/>
</dbReference>
<name>A0A8H6BT92_CANAX</name>
<dbReference type="EMBL" id="JABWAD010000059">
    <property type="protein sequence ID" value="KAF6065190.1"/>
    <property type="molecule type" value="Genomic_DNA"/>
</dbReference>
<evidence type="ECO:0000256" key="4">
    <source>
        <dbReference type="ARBA" id="ARBA00012912"/>
    </source>
</evidence>
<keyword evidence="6 12" id="KW-0032">Aminotransferase</keyword>
<sequence>MFTLCDGNTYQWTYRGQWLEKVSNVGEKESEVRERIGRVVPNGDFGFTLFIDESKMVREMALSTALCSYIDQWNTNLEVGGIYYGRQKGQRTLINTSLRQVQKRFNSTSVTASYFPEEPKNPIFQTETIPGPKSIALNKELGEVYDNHATYFVTDYFNSLGNYISDADGNKLLDVYCQISSIALGYNNPELIKAAKSDEMVNAIVNRPALACFPSTNYKQILEEGLLAAAPPGMDKIWTSLSGSDANETAYKAAFMYQHAKLRGDKAFTEEELATCMENKTPGASDMSILSFDKGFHGRLFGSLSTTRSKAIHKLDIPAFPWPRAPFPRLKYPLEDFETENRDEEQGCLYQLESIIENSPSQIAAIIVEPVQSEGGDNHATSFFFQGLRDITKKHGILFIVDEVQTGVGASGKMWAHEHWNLTTPPDMVTFSKKFQAAGFYFSNPDLQPKLPYRQFNTWCGDPSKAILAKAIYQEIVKSNLVERTAEVGDYLFEKLSSILSRFPDKVFNLRGKNYGTFIAWDCSSTDLRNKILAASREQGLNMGGCGDQSIRLRPTLLFEKEHADIFLGILESVLNKL</sequence>
<evidence type="ECO:0000256" key="7">
    <source>
        <dbReference type="ARBA" id="ARBA00022679"/>
    </source>
</evidence>
<comment type="subunit">
    <text evidence="3">Homodimer and homotetramer.</text>
</comment>
<dbReference type="EC" id="2.6.1.19" evidence="4"/>
<dbReference type="PANTHER" id="PTHR43206">
    <property type="entry name" value="AMINOTRANSFERASE"/>
    <property type="match status" value="1"/>
</dbReference>
<comment type="catalytic activity">
    <reaction evidence="11">
        <text>4-aminobutanoate + 2-oxoglutarate = succinate semialdehyde + L-glutamate</text>
        <dbReference type="Rhea" id="RHEA:23352"/>
        <dbReference type="ChEBI" id="CHEBI:16810"/>
        <dbReference type="ChEBI" id="CHEBI:29985"/>
        <dbReference type="ChEBI" id="CHEBI:57706"/>
        <dbReference type="ChEBI" id="CHEBI:59888"/>
        <dbReference type="EC" id="2.6.1.19"/>
    </reaction>
</comment>
<evidence type="ECO:0000256" key="10">
    <source>
        <dbReference type="ARBA" id="ARBA00031787"/>
    </source>
</evidence>
<evidence type="ECO:0000256" key="8">
    <source>
        <dbReference type="ARBA" id="ARBA00022898"/>
    </source>
</evidence>
<dbReference type="Pfam" id="PF00202">
    <property type="entry name" value="Aminotran_3"/>
    <property type="match status" value="1"/>
</dbReference>
<comment type="cofactor">
    <cofactor evidence="1">
        <name>pyridoxal 5'-phosphate</name>
        <dbReference type="ChEBI" id="CHEBI:597326"/>
    </cofactor>
</comment>
<dbReference type="GO" id="GO:0005739">
    <property type="term" value="C:mitochondrion"/>
    <property type="evidence" value="ECO:0007669"/>
    <property type="project" value="TreeGrafter"/>
</dbReference>
<keyword evidence="7 12" id="KW-0808">Transferase</keyword>
<protein>
    <recommendedName>
        <fullName evidence="5">4-aminobutyrate aminotransferase</fullName>
        <ecNumber evidence="4">2.6.1.19</ecNumber>
    </recommendedName>
    <alternativeName>
        <fullName evidence="10">GABA aminotransferase</fullName>
    </alternativeName>
    <alternativeName>
        <fullName evidence="9">Gamma-amino-N-butyrate transaminase</fullName>
    </alternativeName>
</protein>
<comment type="caution">
    <text evidence="12">The sequence shown here is derived from an EMBL/GenBank/DDBJ whole genome shotgun (WGS) entry which is preliminary data.</text>
</comment>
<dbReference type="Gene3D" id="3.90.1150.10">
    <property type="entry name" value="Aspartate Aminotransferase, domain 1"/>
    <property type="match status" value="1"/>
</dbReference>
<accession>A0A8H6BT92</accession>
<evidence type="ECO:0000256" key="1">
    <source>
        <dbReference type="ARBA" id="ARBA00001933"/>
    </source>
</evidence>
<dbReference type="InterPro" id="IPR015424">
    <property type="entry name" value="PyrdxlP-dep_Trfase"/>
</dbReference>
<reference evidence="12 13" key="1">
    <citation type="submission" date="2020-03" db="EMBL/GenBank/DDBJ databases">
        <title>FDA dAtabase for Regulatory Grade micrObial Sequences (FDA-ARGOS): Supporting development and validation of Infectious Disease Dx tests.</title>
        <authorList>
            <person name="Campos J."/>
            <person name="Goldberg B."/>
            <person name="Tallon L."/>
            <person name="Sadzewicz L."/>
            <person name="Vavikolanu K."/>
            <person name="Mehta A."/>
            <person name="Aluvathingal J."/>
            <person name="Nadendla S."/>
            <person name="Nandy P."/>
            <person name="Geyer C."/>
            <person name="Yan Y."/>
            <person name="Sichtig H."/>
        </authorList>
    </citation>
    <scope>NUCLEOTIDE SEQUENCE [LARGE SCALE GENOMIC DNA]</scope>
    <source>
        <strain evidence="12 13">FDAARGOS_656</strain>
    </source>
</reference>
<evidence type="ECO:0000256" key="5">
    <source>
        <dbReference type="ARBA" id="ARBA00018543"/>
    </source>
</evidence>
<dbReference type="InterPro" id="IPR004631">
    <property type="entry name" value="4NH2But_aminotransferase_euk"/>
</dbReference>
<keyword evidence="8" id="KW-0663">Pyridoxal phosphate</keyword>
<dbReference type="GO" id="GO:0030170">
    <property type="term" value="F:pyridoxal phosphate binding"/>
    <property type="evidence" value="ECO:0007669"/>
    <property type="project" value="InterPro"/>
</dbReference>
<dbReference type="AlphaFoldDB" id="A0A8H6BT92"/>
<evidence type="ECO:0000256" key="3">
    <source>
        <dbReference type="ARBA" id="ARBA00011839"/>
    </source>
</evidence>
<dbReference type="PANTHER" id="PTHR43206:SF1">
    <property type="entry name" value="4-AMINOBUTYRATE AMINOTRANSFERASE, MITOCHONDRIAL"/>
    <property type="match status" value="1"/>
</dbReference>
<dbReference type="InterPro" id="IPR005814">
    <property type="entry name" value="Aminotrans_3"/>
</dbReference>
<dbReference type="CDD" id="cd00610">
    <property type="entry name" value="OAT_like"/>
    <property type="match status" value="1"/>
</dbReference>
<dbReference type="PROSITE" id="PS00600">
    <property type="entry name" value="AA_TRANSFER_CLASS_3"/>
    <property type="match status" value="1"/>
</dbReference>
<dbReference type="Gene3D" id="3.40.640.10">
    <property type="entry name" value="Type I PLP-dependent aspartate aminotransferase-like (Major domain)"/>
    <property type="match status" value="1"/>
</dbReference>
<evidence type="ECO:0000256" key="2">
    <source>
        <dbReference type="ARBA" id="ARBA00008954"/>
    </source>
</evidence>
<dbReference type="Proteomes" id="UP000536275">
    <property type="component" value="Unassembled WGS sequence"/>
</dbReference>